<evidence type="ECO:0000256" key="7">
    <source>
        <dbReference type="ARBA" id="ARBA00023002"/>
    </source>
</evidence>
<dbReference type="PROSITE" id="PS00318">
    <property type="entry name" value="HMG_COA_REDUCTASE_2"/>
    <property type="match status" value="1"/>
</dbReference>
<dbReference type="Gene3D" id="2.60.120.330">
    <property type="entry name" value="B-lactam Antibiotic, Isopenicillin N Synthase, Chain"/>
    <property type="match status" value="1"/>
</dbReference>
<organism evidence="13 14">
    <name type="scientific">Purpureocillium lilacinum</name>
    <name type="common">Paecilomyces lilacinus</name>
    <dbReference type="NCBI Taxonomy" id="33203"/>
    <lineage>
        <taxon>Eukaryota</taxon>
        <taxon>Fungi</taxon>
        <taxon>Dikarya</taxon>
        <taxon>Ascomycota</taxon>
        <taxon>Pezizomycotina</taxon>
        <taxon>Sordariomycetes</taxon>
        <taxon>Hypocreomycetidae</taxon>
        <taxon>Hypocreales</taxon>
        <taxon>Ophiocordycipitaceae</taxon>
        <taxon>Purpureocillium</taxon>
    </lineage>
</organism>
<dbReference type="SUPFAM" id="SSF55035">
    <property type="entry name" value="NAD-binding domain of HMG-CoA reductase"/>
    <property type="match status" value="1"/>
</dbReference>
<dbReference type="InterPro" id="IPR000731">
    <property type="entry name" value="SSD"/>
</dbReference>
<dbReference type="Pfam" id="PF14226">
    <property type="entry name" value="DIOX_N"/>
    <property type="match status" value="1"/>
</dbReference>
<feature type="domain" description="SSD" evidence="11">
    <location>
        <begin position="1145"/>
        <end position="1325"/>
    </location>
</feature>
<comment type="caution">
    <text evidence="13">The sequence shown here is derived from an EMBL/GenBank/DDBJ whole genome shotgun (WGS) entry which is preliminary data.</text>
</comment>
<dbReference type="PROSITE" id="PS51471">
    <property type="entry name" value="FE2OG_OXY"/>
    <property type="match status" value="1"/>
</dbReference>
<evidence type="ECO:0000256" key="1">
    <source>
        <dbReference type="ARBA" id="ARBA00004477"/>
    </source>
</evidence>
<comment type="catalytic activity">
    <reaction evidence="9">
        <text>(R)-mevalonate + 2 NADP(+) + CoA = (3S)-3-hydroxy-3-methylglutaryl-CoA + 2 NADPH + 2 H(+)</text>
        <dbReference type="Rhea" id="RHEA:15989"/>
        <dbReference type="ChEBI" id="CHEBI:15378"/>
        <dbReference type="ChEBI" id="CHEBI:36464"/>
        <dbReference type="ChEBI" id="CHEBI:43074"/>
        <dbReference type="ChEBI" id="CHEBI:57287"/>
        <dbReference type="ChEBI" id="CHEBI:57783"/>
        <dbReference type="ChEBI" id="CHEBI:58349"/>
        <dbReference type="EC" id="1.1.1.34"/>
    </reaction>
</comment>
<dbReference type="EC" id="1.1.1.34" evidence="9"/>
<dbReference type="InterPro" id="IPR023282">
    <property type="entry name" value="HMG_CoA_Rdtase_N"/>
</dbReference>
<dbReference type="EMBL" id="JAWRVI010000003">
    <property type="protein sequence ID" value="KAK4094746.1"/>
    <property type="molecule type" value="Genomic_DNA"/>
</dbReference>
<keyword evidence="8 9" id="KW-0472">Membrane</keyword>
<proteinExistence type="inferred from homology"/>
<feature type="domain" description="Fe2OG dioxygenase" evidence="12">
    <location>
        <begin position="243"/>
        <end position="379"/>
    </location>
</feature>
<dbReference type="NCBIfam" id="TIGR00533">
    <property type="entry name" value="HMG_CoA_R_NADP"/>
    <property type="match status" value="1"/>
</dbReference>
<dbReference type="Pfam" id="PF00368">
    <property type="entry name" value="HMG-CoA_red"/>
    <property type="match status" value="1"/>
</dbReference>
<feature type="transmembrane region" description="Helical" evidence="9">
    <location>
        <begin position="1146"/>
        <end position="1167"/>
    </location>
</feature>
<dbReference type="PRINTS" id="PR00071">
    <property type="entry name" value="HMGCOARDTASE"/>
</dbReference>
<dbReference type="SUPFAM" id="SSF56542">
    <property type="entry name" value="Substrate-binding domain of HMG-CoA reductase"/>
    <property type="match status" value="1"/>
</dbReference>
<dbReference type="Proteomes" id="UP001287286">
    <property type="component" value="Unassembled WGS sequence"/>
</dbReference>
<dbReference type="Gene3D" id="3.90.770.10">
    <property type="entry name" value="3-hydroxy-3-methylglutaryl-coenzyme A Reductase, Chain A, domain 2"/>
    <property type="match status" value="1"/>
</dbReference>
<sequence length="2087" mass="224792">MTTMALLAFRVRPVPGVAKARHMATLATAVHTPATMPPPSVSSRHHAPRSASLTPASARDMPADPAVGTMPPGFDAAVGQLETFVLPEAVTGSVADVAMGRSLVAAWQRDGILQVCMSPLQRRLYEAADAQSRRFFARPQAEKQACVDSQSYSGYVASGEEITDGIADYSEIFTVTKDLPSSDPRVQSRWPCHGPCPWPDQKMKQVISRYIADLGTAGQKLLALIELGLDVPTGSLTQYTNDGWHHMRVLRFPARHKTNGKGKAGRGIGSHTDYGLLVMAAQDDVGGLFVRPPQGDSFANWQQSAAGVKEDDAGWVYVPPTPGVFTVFPGEHPTLSSSAVTDCSGDMLQYMTNNALLSTPHKVGLNTRERFAFAYFHEPNFRSVVKPLPGYNAGQAPTEGIHYGTHFTNMCLRNYPDRVTTKRLAAEDRYQMLSTSQLPKRHRLAHSRRRCVVAHAHGERRWLPDKSVSACCAPVPGCTRGGNDAAHDGWHDGWGRSAPQRLPRDAFAEAWELHLPDLKTGYLLLRSGQTSSRAARCGTTAVLGNTNQPGFAIVLLRGRVCRGHAGVTVWGWRRRSIGQLVSCWETMSSCIAATVDPTMSARAGATNFSWTNGESGCVRPSPHWAATEECGTSPAKIIVRERLRTVPATRPVAELGRHLPALAAASWPLAWKLGLDARALQQKNSGASTRASPETSQIFSLAGTGLTGQGSHSTAGGSNFARAHANRGFQGSTGDPGAQEPPGLHARSLCLGRFSIALLPTPSITTSLDPTLLPSFSFPLPLVRCRRAVHVSIPVPVVVARLQELLSRGPHRPRLSCDPSRHITAVCPCLCCRCRRCNGHGADAGATMPYPRIIATKTLPLTSALVSTVTHPRSFLDRVDQVPSKPKCRKPKRRVTFSESVEMISANLLPARFRGEPALAHASAPSRLAKKVAPLLQFLSRLACSHPIHTVVIVAVLASTSYVGLLQESLFEGTRNVGKADWSSLVDGSRDLRAGPDTAWRWQPVEHDVAAGSHNDADHLALLTLVFPDTLSTSSPSTAPRAHVVPTPRNLSVTPLPSTENPFTAYSQDSILAYSLPYKEAPEFVTAVQEIPNEDAEETVTRHGREKKMWIMKAAKVNTRNTLVQWASNALVEFVDLLKNAETLDIVIMILGYLSMHLTFVSLFLSMRRMGSNFWLGMSTLFSSVFAFLFGLAVTAKLGVPISVILLSEGLPFLVVTIGFEKNIVLTRAVLSHAIEHRRAQVQETKAGKKTEIQAQNVIQYAIQAAIKDKGYEILRDYAIEILILVLGAASGVQGGLQQFCFLAAWILFFDCILLFTFYTAILSIKLEINRIKRHVDMRMALEADGVSRRVAEDVAKSQDEWDSPGQKNGDGSLFGRSMKSSSVPKFKVLMISGFILINVINICTIPFRSASSLSSWRTWAGGLGGVVSIPPVDPFKVASNGLNAILATAKASGKPALVTVLTPIKYELEFPSVHYALSSPLGDGGVGLGERLHLGDYGVGGRVVGGLLTSLEDPVLSKWIVVALALSVGLNGYLFNVARWGIKDPNVPEHVIDRKELARAQRFNDTDSATLPLGEYVPPTPQRSEPATPAPTDDEGDLLSMTKLRPTPSVPSGEHRSNDELDKMLVEKRAHEMSDEEVVTMSMRGKIPGYALEKTLKDFTRAVKIRRTIISRTKATAEVTSGLDRSKLPYENYDWERVFGACCENVVGYLPLPVGVAGPLVIDGQSYFIPMATTEGVLVASASRGCKAINSGGGAVTVLTADGMTRGPCLSFETLERAGAAKLWLDSEPGQEVMKKAFNSTSRFARLQTMKTALAGTNLYIRFKTTTGDAMGMNMISKGVEHALNVMAGEGFEDMSIISVSGNYCIDKKAAAINWIDGRGKSVVAEAIIPADVVKNVLKSDVDSLVELNVSKNLIGSAMAGSIGGFNAHAANIVAAIFLATGQDPAQVVESANCITTMRNLHGSLQISVSMPSLEVGTLGGGTILEPQSAMLDMLGVRGSHPTNPGDNARRLARIIAAAVLAGELSLCSALAAGHLVRAHMQHNRSAAPSRTGTPAPPPMTPVSLAMTSAQEKSNLSAAAQQRSKR</sequence>
<dbReference type="Gene3D" id="1.10.3270.10">
    <property type="entry name" value="HMGR, N-terminal domain"/>
    <property type="match status" value="1"/>
</dbReference>
<evidence type="ECO:0000256" key="10">
    <source>
        <dbReference type="SAM" id="MobiDB-lite"/>
    </source>
</evidence>
<dbReference type="Pfam" id="PF03171">
    <property type="entry name" value="2OG-FeII_Oxy"/>
    <property type="match status" value="1"/>
</dbReference>
<keyword evidence="14" id="KW-1185">Reference proteome</keyword>
<evidence type="ECO:0000256" key="6">
    <source>
        <dbReference type="ARBA" id="ARBA00022989"/>
    </source>
</evidence>
<feature type="transmembrane region" description="Helical" evidence="9">
    <location>
        <begin position="1278"/>
        <end position="1297"/>
    </location>
</feature>
<dbReference type="PANTHER" id="PTHR10572:SF24">
    <property type="entry name" value="3-HYDROXY-3-METHYLGLUTARYL-COENZYME A REDUCTASE"/>
    <property type="match status" value="1"/>
</dbReference>
<dbReference type="SUPFAM" id="SSF51197">
    <property type="entry name" value="Clavaminate synthase-like"/>
    <property type="match status" value="1"/>
</dbReference>
<comment type="pathway">
    <text evidence="9">Metabolic intermediate biosynthesis; (R)-mevalonate biosynthesis; (R)-mevalonate from acetyl-CoA: step 3/3.</text>
</comment>
<comment type="subcellular location">
    <subcellularLocation>
        <location evidence="1 9">Endoplasmic reticulum membrane</location>
        <topology evidence="1 9">Multi-pass membrane protein</topology>
    </subcellularLocation>
</comment>
<dbReference type="Pfam" id="PF12349">
    <property type="entry name" value="Sterol-sensing"/>
    <property type="match status" value="1"/>
</dbReference>
<dbReference type="InterPro" id="IPR044861">
    <property type="entry name" value="IPNS-like_FE2OG_OXY"/>
</dbReference>
<dbReference type="PANTHER" id="PTHR10572">
    <property type="entry name" value="3-HYDROXY-3-METHYLGLUTARYL-COENZYME A REDUCTASE"/>
    <property type="match status" value="1"/>
</dbReference>
<feature type="transmembrane region" description="Helical" evidence="9">
    <location>
        <begin position="1200"/>
        <end position="1220"/>
    </location>
</feature>
<feature type="transmembrane region" description="Helical" evidence="9">
    <location>
        <begin position="2016"/>
        <end position="2038"/>
    </location>
</feature>
<feature type="transmembrane region" description="Helical" evidence="9">
    <location>
        <begin position="1174"/>
        <end position="1194"/>
    </location>
</feature>
<dbReference type="CDD" id="cd00643">
    <property type="entry name" value="HMG-CoA_reductase_classI"/>
    <property type="match status" value="1"/>
</dbReference>
<dbReference type="Gene3D" id="3.30.70.420">
    <property type="entry name" value="Hydroxymethylglutaryl-CoA reductase, class I/II, NAD/NADP-binding domain"/>
    <property type="match status" value="1"/>
</dbReference>
<dbReference type="InterPro" id="IPR053958">
    <property type="entry name" value="HMGCR/SNAP/NPC1-like_SSD"/>
</dbReference>
<feature type="compositionally biased region" description="Polar residues" evidence="10">
    <location>
        <begin position="2045"/>
        <end position="2054"/>
    </location>
</feature>
<keyword evidence="7 9" id="KW-0560">Oxidoreductase</keyword>
<evidence type="ECO:0000256" key="3">
    <source>
        <dbReference type="ARBA" id="ARBA00022692"/>
    </source>
</evidence>
<keyword evidence="3 9" id="KW-0812">Transmembrane</keyword>
<feature type="transmembrane region" description="Helical" evidence="9">
    <location>
        <begin position="1387"/>
        <end position="1408"/>
    </location>
</feature>
<dbReference type="InterPro" id="IPR027443">
    <property type="entry name" value="IPNS-like_sf"/>
</dbReference>
<reference evidence="13 14" key="1">
    <citation type="journal article" date="2024" name="Microbiol. Resour. Announc.">
        <title>Genome annotations for the ascomycete fungi Trichoderma harzianum, Trichoderma aggressivum, and Purpureocillium lilacinum.</title>
        <authorList>
            <person name="Beijen E.P.W."/>
            <person name="Ohm R.A."/>
        </authorList>
    </citation>
    <scope>NUCLEOTIDE SEQUENCE [LARGE SCALE GENOMIC DNA]</scope>
    <source>
        <strain evidence="13 14">CBS 150709</strain>
    </source>
</reference>
<gene>
    <name evidence="13" type="ORF">Purlil1_1351</name>
</gene>
<dbReference type="InterPro" id="IPR026992">
    <property type="entry name" value="DIOX_N"/>
</dbReference>
<dbReference type="InterPro" id="IPR002202">
    <property type="entry name" value="HMG_CoA_Rdtase"/>
</dbReference>
<feature type="region of interest" description="Disordered" evidence="10">
    <location>
        <begin position="1037"/>
        <end position="1056"/>
    </location>
</feature>
<keyword evidence="6 9" id="KW-1133">Transmembrane helix</keyword>
<keyword evidence="5 9" id="KW-0521">NADP</keyword>
<evidence type="ECO:0000313" key="14">
    <source>
        <dbReference type="Proteomes" id="UP001287286"/>
    </source>
</evidence>
<dbReference type="Pfam" id="PF13323">
    <property type="entry name" value="HPIH"/>
    <property type="match status" value="1"/>
</dbReference>
<comment type="similarity">
    <text evidence="2 9">Belongs to the HMG-CoA reductase family.</text>
</comment>
<evidence type="ECO:0000256" key="8">
    <source>
        <dbReference type="ARBA" id="ARBA00023136"/>
    </source>
</evidence>
<evidence type="ECO:0000256" key="5">
    <source>
        <dbReference type="ARBA" id="ARBA00022857"/>
    </source>
</evidence>
<evidence type="ECO:0000259" key="12">
    <source>
        <dbReference type="PROSITE" id="PS51471"/>
    </source>
</evidence>
<evidence type="ECO:0000256" key="9">
    <source>
        <dbReference type="RuleBase" id="RU361219"/>
    </source>
</evidence>
<feature type="transmembrane region" description="Helical" evidence="9">
    <location>
        <begin position="1303"/>
        <end position="1325"/>
    </location>
</feature>
<feature type="region of interest" description="Disordered" evidence="10">
    <location>
        <begin position="1356"/>
        <end position="1377"/>
    </location>
</feature>
<dbReference type="InterPro" id="IPR023076">
    <property type="entry name" value="HMG_CoA_Rdtase_CS"/>
</dbReference>
<evidence type="ECO:0000313" key="13">
    <source>
        <dbReference type="EMBL" id="KAK4094746.1"/>
    </source>
</evidence>
<feature type="region of interest" description="Disordered" evidence="10">
    <location>
        <begin position="2043"/>
        <end position="2087"/>
    </location>
</feature>
<dbReference type="PROSITE" id="PS01192">
    <property type="entry name" value="HMG_COA_REDUCTASE_3"/>
    <property type="match status" value="1"/>
</dbReference>
<feature type="region of interest" description="Disordered" evidence="10">
    <location>
        <begin position="1569"/>
        <end position="1618"/>
    </location>
</feature>
<dbReference type="InterPro" id="IPR005123">
    <property type="entry name" value="Oxoglu/Fe-dep_dioxygenase_dom"/>
</dbReference>
<dbReference type="PROSITE" id="PS50065">
    <property type="entry name" value="HMG_COA_REDUCTASE_4"/>
    <property type="match status" value="1"/>
</dbReference>
<dbReference type="InterPro" id="IPR004554">
    <property type="entry name" value="HMG_CoA_Rdtase_eu_arc"/>
</dbReference>
<keyword evidence="4 9" id="KW-0256">Endoplasmic reticulum</keyword>
<dbReference type="InterPro" id="IPR025583">
    <property type="entry name" value="HMG-CoA_N_dom"/>
</dbReference>
<accession>A0ABR0CFE9</accession>
<feature type="region of interest" description="Disordered" evidence="10">
    <location>
        <begin position="703"/>
        <end position="742"/>
    </location>
</feature>
<evidence type="ECO:0000256" key="4">
    <source>
        <dbReference type="ARBA" id="ARBA00022824"/>
    </source>
</evidence>
<dbReference type="InterPro" id="IPR009023">
    <property type="entry name" value="HMG_CoA_Rdtase_NAD(P)-bd_sf"/>
</dbReference>
<dbReference type="InterPro" id="IPR009029">
    <property type="entry name" value="HMG_CoA_Rdtase_sub-bd_dom_sf"/>
</dbReference>
<name>A0ABR0CFE9_PURLI</name>
<evidence type="ECO:0000256" key="2">
    <source>
        <dbReference type="ARBA" id="ARBA00007661"/>
    </source>
</evidence>
<dbReference type="PROSITE" id="PS50156">
    <property type="entry name" value="SSD"/>
    <property type="match status" value="1"/>
</dbReference>
<evidence type="ECO:0000259" key="11">
    <source>
        <dbReference type="PROSITE" id="PS50156"/>
    </source>
</evidence>
<feature type="compositionally biased region" description="Polar residues" evidence="10">
    <location>
        <begin position="2067"/>
        <end position="2087"/>
    </location>
</feature>
<dbReference type="PROSITE" id="PS00066">
    <property type="entry name" value="HMG_COA_REDUCTASE_1"/>
    <property type="match status" value="1"/>
</dbReference>
<protein>
    <recommendedName>
        <fullName evidence="9">3-hydroxy-3-methylglutaryl coenzyme A reductase</fullName>
        <shortName evidence="9">HMG-CoA reductase</shortName>
        <ecNumber evidence="9">1.1.1.34</ecNumber>
    </recommendedName>
</protein>
<dbReference type="InterPro" id="IPR023074">
    <property type="entry name" value="HMG_CoA_Rdtase_cat_sf"/>
</dbReference>
<feature type="region of interest" description="Disordered" evidence="10">
    <location>
        <begin position="30"/>
        <end position="60"/>
    </location>
</feature>